<dbReference type="EMBL" id="JALPRY010000024">
    <property type="protein sequence ID" value="MCK8782205.1"/>
    <property type="molecule type" value="Genomic_DNA"/>
</dbReference>
<reference evidence="1 2" key="1">
    <citation type="submission" date="2022-04" db="EMBL/GenBank/DDBJ databases">
        <title>Rhizobium coralii sp. nov., isolated from coral Turbinaria peltata.</title>
        <authorList>
            <person name="Sun H."/>
        </authorList>
    </citation>
    <scope>NUCLEOTIDE SEQUENCE [LARGE SCALE GENOMIC DNA]</scope>
    <source>
        <strain evidence="1 2">NTR19</strain>
    </source>
</reference>
<gene>
    <name evidence="1" type="ORF">M0654_19685</name>
</gene>
<evidence type="ECO:0000313" key="2">
    <source>
        <dbReference type="Proteomes" id="UP001202827"/>
    </source>
</evidence>
<keyword evidence="2" id="KW-1185">Reference proteome</keyword>
<sequence>MHSRQPTKRSDLVIRSNLPGWLIKALRESGVKRLSRLQQMSDKEVLDLPGVGTRSLQIIRTALAPDQQMH</sequence>
<evidence type="ECO:0000313" key="1">
    <source>
        <dbReference type="EMBL" id="MCK8782205.1"/>
    </source>
</evidence>
<protein>
    <submittedName>
        <fullName evidence="1">Helix-hairpin-helix domain-containing protein</fullName>
    </submittedName>
</protein>
<proteinExistence type="predicted"/>
<organism evidence="1 2">
    <name type="scientific">Neorhizobium turbinariae</name>
    <dbReference type="NCBI Taxonomy" id="2937795"/>
    <lineage>
        <taxon>Bacteria</taxon>
        <taxon>Pseudomonadati</taxon>
        <taxon>Pseudomonadota</taxon>
        <taxon>Alphaproteobacteria</taxon>
        <taxon>Hyphomicrobiales</taxon>
        <taxon>Rhizobiaceae</taxon>
        <taxon>Rhizobium/Agrobacterium group</taxon>
        <taxon>Neorhizobium</taxon>
    </lineage>
</organism>
<dbReference type="Gene3D" id="1.10.150.20">
    <property type="entry name" value="5' to 3' exonuclease, C-terminal subdomain"/>
    <property type="match status" value="1"/>
</dbReference>
<dbReference type="SUPFAM" id="SSF47789">
    <property type="entry name" value="C-terminal domain of RNA polymerase alpha subunit"/>
    <property type="match status" value="1"/>
</dbReference>
<name>A0ABT0IWF7_9HYPH</name>
<comment type="caution">
    <text evidence="1">The sequence shown here is derived from an EMBL/GenBank/DDBJ whole genome shotgun (WGS) entry which is preliminary data.</text>
</comment>
<accession>A0ABT0IWF7</accession>
<dbReference type="Proteomes" id="UP001202827">
    <property type="component" value="Unassembled WGS sequence"/>
</dbReference>
<dbReference type="RefSeq" id="WP_118850243.1">
    <property type="nucleotide sequence ID" value="NZ_JALPRY010000024.1"/>
</dbReference>